<dbReference type="Proteomes" id="UP001150941">
    <property type="component" value="Unassembled WGS sequence"/>
</dbReference>
<reference evidence="2" key="2">
    <citation type="journal article" date="2023" name="IMA Fungus">
        <title>Comparative genomic study of the Penicillium genus elucidates a diverse pangenome and 15 lateral gene transfer events.</title>
        <authorList>
            <person name="Petersen C."/>
            <person name="Sorensen T."/>
            <person name="Nielsen M.R."/>
            <person name="Sondergaard T.E."/>
            <person name="Sorensen J.L."/>
            <person name="Fitzpatrick D.A."/>
            <person name="Frisvad J.C."/>
            <person name="Nielsen K.L."/>
        </authorList>
    </citation>
    <scope>NUCLEOTIDE SEQUENCE</scope>
    <source>
        <strain evidence="2">IBT 19713</strain>
    </source>
</reference>
<reference evidence="2" key="1">
    <citation type="submission" date="2022-11" db="EMBL/GenBank/DDBJ databases">
        <authorList>
            <person name="Petersen C."/>
        </authorList>
    </citation>
    <scope>NUCLEOTIDE SEQUENCE</scope>
    <source>
        <strain evidence="2">IBT 19713</strain>
    </source>
</reference>
<sequence length="268" mass="28955">MDAESKAKVCLQLGPTSPDEDLTSLQNLERAARVRENQRRSRARRQEHTRELEQRLAACKDEIQKKDIEHRLVLQKVEAENQYLKSLLGSLGVSKELIQQYVQAASQGTVVARKVAIPSMQHPSGRVPSPSGGSPVSAVDRRVSVPASQQAYGPSSTPQSCSSGSTPASTPQLPPALPIAKPEEPPNPSLCCCPPGKGDSLPGGEDVLNTTLCAIAEDLINQYNVRGIDMDAIRERLWSGFTSGTPGDGCRVQNNILFQVLDEISHSI</sequence>
<feature type="region of interest" description="Disordered" evidence="1">
    <location>
        <begin position="145"/>
        <end position="186"/>
    </location>
</feature>
<organism evidence="2 3">
    <name type="scientific">Penicillium chermesinum</name>
    <dbReference type="NCBI Taxonomy" id="63820"/>
    <lineage>
        <taxon>Eukaryota</taxon>
        <taxon>Fungi</taxon>
        <taxon>Dikarya</taxon>
        <taxon>Ascomycota</taxon>
        <taxon>Pezizomycotina</taxon>
        <taxon>Eurotiomycetes</taxon>
        <taxon>Eurotiomycetidae</taxon>
        <taxon>Eurotiales</taxon>
        <taxon>Aspergillaceae</taxon>
        <taxon>Penicillium</taxon>
    </lineage>
</organism>
<dbReference type="PANTHER" id="PTHR42070">
    <property type="entry name" value="FILAMENT ASSOCIATED PROTEIN, PUTATIVE (AFU_ORTHOLOGUE AFUA_8G06630)-RELATED"/>
    <property type="match status" value="1"/>
</dbReference>
<dbReference type="CDD" id="cd14688">
    <property type="entry name" value="bZIP_YAP"/>
    <property type="match status" value="1"/>
</dbReference>
<feature type="compositionally biased region" description="Low complexity" evidence="1">
    <location>
        <begin position="153"/>
        <end position="167"/>
    </location>
</feature>
<keyword evidence="3" id="KW-1185">Reference proteome</keyword>
<evidence type="ECO:0008006" key="4">
    <source>
        <dbReference type="Google" id="ProtNLM"/>
    </source>
</evidence>
<dbReference type="EMBL" id="JAPQKS010000002">
    <property type="protein sequence ID" value="KAJ5246167.1"/>
    <property type="molecule type" value="Genomic_DNA"/>
</dbReference>
<gene>
    <name evidence="2" type="ORF">N7468_001150</name>
</gene>
<dbReference type="GeneID" id="83197750"/>
<evidence type="ECO:0000313" key="2">
    <source>
        <dbReference type="EMBL" id="KAJ5246167.1"/>
    </source>
</evidence>
<evidence type="ECO:0000256" key="1">
    <source>
        <dbReference type="SAM" id="MobiDB-lite"/>
    </source>
</evidence>
<dbReference type="OrthoDB" id="4505928at2759"/>
<comment type="caution">
    <text evidence="2">The sequence shown here is derived from an EMBL/GenBank/DDBJ whole genome shotgun (WGS) entry which is preliminary data.</text>
</comment>
<accession>A0A9W9PHA5</accession>
<dbReference type="AlphaFoldDB" id="A0A9W9PHA5"/>
<name>A0A9W9PHA5_9EURO</name>
<dbReference type="Gene3D" id="1.20.5.170">
    <property type="match status" value="1"/>
</dbReference>
<feature type="region of interest" description="Disordered" evidence="1">
    <location>
        <begin position="15"/>
        <end position="51"/>
    </location>
</feature>
<feature type="compositionally biased region" description="Basic and acidic residues" evidence="1">
    <location>
        <begin position="30"/>
        <end position="51"/>
    </location>
</feature>
<dbReference type="RefSeq" id="XP_058333588.1">
    <property type="nucleotide sequence ID" value="XM_058470447.1"/>
</dbReference>
<dbReference type="PANTHER" id="PTHR42070:SF1">
    <property type="entry name" value="FILAMENT ASSOCIATED PROTEIN, PUTATIVE (AFU_ORTHOLOGUE AFUA_8G06630)-RELATED"/>
    <property type="match status" value="1"/>
</dbReference>
<proteinExistence type="predicted"/>
<evidence type="ECO:0000313" key="3">
    <source>
        <dbReference type="Proteomes" id="UP001150941"/>
    </source>
</evidence>
<protein>
    <recommendedName>
        <fullName evidence="4">BZIP domain-containing protein</fullName>
    </recommendedName>
</protein>